<evidence type="ECO:0000313" key="2">
    <source>
        <dbReference type="Proteomes" id="UP000006620"/>
    </source>
</evidence>
<reference evidence="2" key="1">
    <citation type="submission" date="2011-06" db="EMBL/GenBank/DDBJ databases">
        <title>Complete genome sequence of Paenibacillus mucilaginosus KNP414.</title>
        <authorList>
            <person name="Wang J."/>
            <person name="Hu S."/>
            <person name="Hu X."/>
            <person name="Zhang B."/>
            <person name="Dong D."/>
            <person name="Zhang S."/>
            <person name="Zhao K."/>
            <person name="Wu D."/>
        </authorList>
    </citation>
    <scope>NUCLEOTIDE SEQUENCE [LARGE SCALE GENOMIC DNA]</scope>
    <source>
        <strain evidence="2">KNP414</strain>
    </source>
</reference>
<reference evidence="1 2" key="2">
    <citation type="journal article" date="2013" name="Genome Announc.">
        <title>Genome Sequence of Growth-Improving Paenibacillus mucilaginosus Strain KNP414.</title>
        <authorList>
            <person name="Lu J.J."/>
            <person name="Wang J.F."/>
            <person name="Hu X.F."/>
        </authorList>
    </citation>
    <scope>NUCLEOTIDE SEQUENCE [LARGE SCALE GENOMIC DNA]</scope>
    <source>
        <strain evidence="1 2">KNP414</strain>
    </source>
</reference>
<dbReference type="RefSeq" id="WP_013916048.1">
    <property type="nucleotide sequence ID" value="NC_015690.1"/>
</dbReference>
<gene>
    <name evidence="1" type="ordered locus">KNP414_02326</name>
</gene>
<accession>F8F7Y3</accession>
<dbReference type="EMBL" id="CP002869">
    <property type="protein sequence ID" value="AEI40887.1"/>
    <property type="molecule type" value="Genomic_DNA"/>
</dbReference>
<sequence length="277" mass="31726">MPSGMLQGLAHRYEAPVQYRLKLDDTEIPLNDWIGETLHIQFTGEIRCVHCSRKIKKTYNSGYCYPCFTELAENDLCIVKPHECHFDQGTCRDPEFAQTYCMVPHYVYLAVSSGLKVGLTRKGNQMKRWTDQGAMQAIPLAELPTRKLAGELEFELSKHVMDKTDWRKMLKGQVDEIDLLRSRQEILAHVPEAFRPYLLDDEEVHEFAYPQLQSPEKIKTYDLAKAPLITDRLIGIKGNYLIFEGAVLNVKKFSGYKVNIDIAAPVPAEEAEDQLVF</sequence>
<protein>
    <recommendedName>
        <fullName evidence="3">DUF2797 domain-containing protein</fullName>
    </recommendedName>
</protein>
<dbReference type="Proteomes" id="UP000006620">
    <property type="component" value="Chromosome"/>
</dbReference>
<evidence type="ECO:0000313" key="1">
    <source>
        <dbReference type="EMBL" id="AEI40887.1"/>
    </source>
</evidence>
<dbReference type="InterPro" id="IPR021246">
    <property type="entry name" value="DUF2797"/>
</dbReference>
<dbReference type="Pfam" id="PF10977">
    <property type="entry name" value="DUF2797"/>
    <property type="match status" value="1"/>
</dbReference>
<dbReference type="KEGG" id="pms:KNP414_02326"/>
<dbReference type="PATRIC" id="fig|1036673.3.peg.2095"/>
<dbReference type="AlphaFoldDB" id="F8F7Y3"/>
<evidence type="ECO:0008006" key="3">
    <source>
        <dbReference type="Google" id="ProtNLM"/>
    </source>
</evidence>
<organism evidence="1 2">
    <name type="scientific">Paenibacillus mucilaginosus (strain KNP414)</name>
    <dbReference type="NCBI Taxonomy" id="1036673"/>
    <lineage>
        <taxon>Bacteria</taxon>
        <taxon>Bacillati</taxon>
        <taxon>Bacillota</taxon>
        <taxon>Bacilli</taxon>
        <taxon>Bacillales</taxon>
        <taxon>Paenibacillaceae</taxon>
        <taxon>Paenibacillus</taxon>
    </lineage>
</organism>
<name>F8F7Y3_PAEMK</name>
<proteinExistence type="predicted"/>
<dbReference type="HOGENOM" id="CLU_1019163_0_0_9"/>